<feature type="compositionally biased region" description="Basic and acidic residues" evidence="1">
    <location>
        <begin position="551"/>
        <end position="565"/>
    </location>
</feature>
<dbReference type="AlphaFoldDB" id="A0A183V047"/>
<protein>
    <submittedName>
        <fullName evidence="4">Flocculation protein FLO11-like</fullName>
    </submittedName>
</protein>
<feature type="region of interest" description="Disordered" evidence="1">
    <location>
        <begin position="1"/>
        <end position="22"/>
    </location>
</feature>
<feature type="region of interest" description="Disordered" evidence="1">
    <location>
        <begin position="409"/>
        <end position="468"/>
    </location>
</feature>
<feature type="compositionally biased region" description="Basic and acidic residues" evidence="1">
    <location>
        <begin position="838"/>
        <end position="878"/>
    </location>
</feature>
<accession>A0A183V047</accession>
<dbReference type="Proteomes" id="UP000050794">
    <property type="component" value="Unassembled WGS sequence"/>
</dbReference>
<feature type="region of interest" description="Disordered" evidence="1">
    <location>
        <begin position="492"/>
        <end position="516"/>
    </location>
</feature>
<feature type="compositionally biased region" description="Basic and acidic residues" evidence="1">
    <location>
        <begin position="799"/>
        <end position="813"/>
    </location>
</feature>
<organism evidence="3 4">
    <name type="scientific">Toxocara canis</name>
    <name type="common">Canine roundworm</name>
    <dbReference type="NCBI Taxonomy" id="6265"/>
    <lineage>
        <taxon>Eukaryota</taxon>
        <taxon>Metazoa</taxon>
        <taxon>Ecdysozoa</taxon>
        <taxon>Nematoda</taxon>
        <taxon>Chromadorea</taxon>
        <taxon>Rhabditida</taxon>
        <taxon>Spirurina</taxon>
        <taxon>Ascaridomorpha</taxon>
        <taxon>Ascaridoidea</taxon>
        <taxon>Toxocaridae</taxon>
        <taxon>Toxocara</taxon>
    </lineage>
</organism>
<feature type="region of interest" description="Disordered" evidence="1">
    <location>
        <begin position="766"/>
        <end position="878"/>
    </location>
</feature>
<evidence type="ECO:0000256" key="1">
    <source>
        <dbReference type="SAM" id="MobiDB-lite"/>
    </source>
</evidence>
<sequence length="1045" mass="116988">MGDFEAQKESSRHGSDSKSRCKSYNNRDDLTVVDTFVASDTTVEKTMDNIEEMLKPIIHDKKNTVVNNANKVLSPDRHILSSCAPPVDSGYSEHTASRKGLILRFVYLSFISYSSAYYTLTQFCIWKASYSDVMLKHMYSHIIMVRDGNDITITQTDIQEKLREGSKAVCNLMGPIRVETSRITSRQSNADITLKDRIELIGCGGCSKNAKLVEFIPTIHRYSSKKAKRMQPSSSQSVKVGENYILIERLSTLKQMPLLYNETKQFEEIRTFRTRESSQGKQSRRRRVKSESAVAKKRIFNVRGPIQVTSKQQIIAGKNGEYTVWEMIELRANGSANEPQEAERATDAVIGVSGHAMRGACTLPVPNSHLRVNRPSDAKQLSRQSFLQQGSRILDRSVSRSKSPLNCNMTRTARSPSGCSPLRRLSPRVDPLTPERSPPVPRKRSRRSLRCVPGDEETACSPGPNTSRDMAVVKRNLKSALLQQLSDIQKQRDISRNSFTPSQLSTSQKVAIPSAELPSEGYSAKYAQTDLKDVDDRSPNEARIVRASGKTRKETLSTKAEKKSTGESSSLHSWAQHAKQKPQPTIVASAKKRTLNGRNEESCRTPRSLSAEIPQTSRATSKDASRFFSAESALARLKTPLERIKVTAQQRTEGRISLESPIQVAHKKTVSDELLLKTARKKSEIIERPGSDGKVPPMRSALEVSRKKAIDEEGHGENGLRSLKSGRGESKIFGRCGPGSSKLLKSPLLTPSKNVVVEKGFLKTARERRNVSDSRSGPLGGPKMDGPMHMSRGAMGNDGKVRERSAISQKHESSWTPKQTGRKGMSKEDFLKTAIEISETKMMRSGGEKREAKLLKTGREQSETKFLRTATERSEPDLLPSDRETAELLETSKMIKQESKVRYVPIQAHKENLSTAREIREKNRGEPWVGSLAMHRGDQESYRHFVTASSGQRRENKKWRKKADHVDTARSLSFRSPPRRRNFSTTDENVESTIHVPAASHFRHNDKWKLKGASYITRPGLLGAKLQKKIVLNADQGLQRGKLEF</sequence>
<feature type="compositionally biased region" description="Polar residues" evidence="1">
    <location>
        <begin position="605"/>
        <end position="619"/>
    </location>
</feature>
<evidence type="ECO:0000313" key="3">
    <source>
        <dbReference type="Proteomes" id="UP000050794"/>
    </source>
</evidence>
<feature type="compositionally biased region" description="Basic and acidic residues" evidence="1">
    <location>
        <begin position="530"/>
        <end position="544"/>
    </location>
</feature>
<feature type="compositionally biased region" description="Polar residues" evidence="1">
    <location>
        <begin position="409"/>
        <end position="418"/>
    </location>
</feature>
<dbReference type="EMBL" id="UYWY01022075">
    <property type="protein sequence ID" value="VDM45438.1"/>
    <property type="molecule type" value="Genomic_DNA"/>
</dbReference>
<reference evidence="4" key="1">
    <citation type="submission" date="2016-06" db="UniProtKB">
        <authorList>
            <consortium name="WormBaseParasite"/>
        </authorList>
    </citation>
    <scope>IDENTIFICATION</scope>
</reference>
<gene>
    <name evidence="2" type="ORF">TCNE_LOCUS14117</name>
</gene>
<evidence type="ECO:0000313" key="4">
    <source>
        <dbReference type="WBParaSite" id="TCNE_0001411701-mRNA-1"/>
    </source>
</evidence>
<feature type="compositionally biased region" description="Polar residues" evidence="1">
    <location>
        <begin position="496"/>
        <end position="509"/>
    </location>
</feature>
<evidence type="ECO:0000313" key="2">
    <source>
        <dbReference type="EMBL" id="VDM45438.1"/>
    </source>
</evidence>
<keyword evidence="3" id="KW-1185">Reference proteome</keyword>
<reference evidence="2 3" key="2">
    <citation type="submission" date="2018-11" db="EMBL/GenBank/DDBJ databases">
        <authorList>
            <consortium name="Pathogen Informatics"/>
        </authorList>
    </citation>
    <scope>NUCLEOTIDE SEQUENCE [LARGE SCALE GENOMIC DNA]</scope>
</reference>
<feature type="region of interest" description="Disordered" evidence="1">
    <location>
        <begin position="528"/>
        <end position="624"/>
    </location>
</feature>
<dbReference type="WBParaSite" id="TCNE_0001411701-mRNA-1">
    <property type="protein sequence ID" value="TCNE_0001411701-mRNA-1"/>
    <property type="gene ID" value="TCNE_0001411701"/>
</dbReference>
<proteinExistence type="predicted"/>
<name>A0A183V047_TOXCA</name>